<gene>
    <name evidence="6" type="ORF">pdam_00020176</name>
</gene>
<evidence type="ECO:0000256" key="1">
    <source>
        <dbReference type="ARBA" id="ARBA00004613"/>
    </source>
</evidence>
<dbReference type="EMBL" id="RCHS01002217">
    <property type="protein sequence ID" value="RMX48997.1"/>
    <property type="molecule type" value="Genomic_DNA"/>
</dbReference>
<evidence type="ECO:0008006" key="8">
    <source>
        <dbReference type="Google" id="ProtNLM"/>
    </source>
</evidence>
<comment type="subcellular location">
    <subcellularLocation>
        <location evidence="1">Secreted</location>
    </subcellularLocation>
</comment>
<keyword evidence="3" id="KW-0732">Signal</keyword>
<evidence type="ECO:0000256" key="4">
    <source>
        <dbReference type="ARBA" id="ARBA00022737"/>
    </source>
</evidence>
<dbReference type="Proteomes" id="UP000275408">
    <property type="component" value="Unassembled WGS sequence"/>
</dbReference>
<dbReference type="AlphaFoldDB" id="A0A3M6U5W4"/>
<evidence type="ECO:0000313" key="6">
    <source>
        <dbReference type="EMBL" id="RMX48997.1"/>
    </source>
</evidence>
<evidence type="ECO:0000256" key="3">
    <source>
        <dbReference type="ARBA" id="ARBA00022729"/>
    </source>
</evidence>
<accession>A0A3M6U5W4</accession>
<keyword evidence="2" id="KW-0964">Secreted</keyword>
<dbReference type="InterPro" id="IPR000884">
    <property type="entry name" value="TSP1_rpt"/>
</dbReference>
<dbReference type="Pfam" id="PF00090">
    <property type="entry name" value="TSP_1"/>
    <property type="match status" value="3"/>
</dbReference>
<evidence type="ECO:0000256" key="5">
    <source>
        <dbReference type="ARBA" id="ARBA00023157"/>
    </source>
</evidence>
<dbReference type="FunFam" id="2.20.100.10:FF:000002">
    <property type="entry name" value="Unc-5 netrin receptor C"/>
    <property type="match status" value="1"/>
</dbReference>
<organism evidence="6 7">
    <name type="scientific">Pocillopora damicornis</name>
    <name type="common">Cauliflower coral</name>
    <name type="synonym">Millepora damicornis</name>
    <dbReference type="NCBI Taxonomy" id="46731"/>
    <lineage>
        <taxon>Eukaryota</taxon>
        <taxon>Metazoa</taxon>
        <taxon>Cnidaria</taxon>
        <taxon>Anthozoa</taxon>
        <taxon>Hexacorallia</taxon>
        <taxon>Scleractinia</taxon>
        <taxon>Astrocoeniina</taxon>
        <taxon>Pocilloporidae</taxon>
        <taxon>Pocillopora</taxon>
    </lineage>
</organism>
<name>A0A3M6U5W4_POCDA</name>
<dbReference type="InterPro" id="IPR036383">
    <property type="entry name" value="TSP1_rpt_sf"/>
</dbReference>
<keyword evidence="5" id="KW-1015">Disulfide bond</keyword>
<dbReference type="FunFam" id="2.20.100.10:FF:000001">
    <property type="entry name" value="semaphorin-5A isoform X1"/>
    <property type="match status" value="1"/>
</dbReference>
<dbReference type="PANTHER" id="PTHR22906">
    <property type="entry name" value="PROPERDIN"/>
    <property type="match status" value="1"/>
</dbReference>
<dbReference type="InterPro" id="IPR052065">
    <property type="entry name" value="Compl_asym_regulator"/>
</dbReference>
<keyword evidence="4" id="KW-0677">Repeat</keyword>
<proteinExistence type="predicted"/>
<keyword evidence="7" id="KW-1185">Reference proteome</keyword>
<dbReference type="Gene3D" id="2.20.100.10">
    <property type="entry name" value="Thrombospondin type-1 (TSP1) repeat"/>
    <property type="match status" value="3"/>
</dbReference>
<evidence type="ECO:0000313" key="7">
    <source>
        <dbReference type="Proteomes" id="UP000275408"/>
    </source>
</evidence>
<dbReference type="PRINTS" id="PR01705">
    <property type="entry name" value="TSP1REPEAT"/>
</dbReference>
<comment type="caution">
    <text evidence="6">The sequence shown here is derived from an EMBL/GenBank/DDBJ whole genome shotgun (WGS) entry which is preliminary data.</text>
</comment>
<dbReference type="OrthoDB" id="5985948at2759"/>
<reference evidence="6 7" key="1">
    <citation type="journal article" date="2018" name="Sci. Rep.">
        <title>Comparative analysis of the Pocillopora damicornis genome highlights role of immune system in coral evolution.</title>
        <authorList>
            <person name="Cunning R."/>
            <person name="Bay R.A."/>
            <person name="Gillette P."/>
            <person name="Baker A.C."/>
            <person name="Traylor-Knowles N."/>
        </authorList>
    </citation>
    <scope>NUCLEOTIDE SEQUENCE [LARGE SCALE GENOMIC DNA]</scope>
    <source>
        <strain evidence="6">RSMAS</strain>
        <tissue evidence="6">Whole animal</tissue>
    </source>
</reference>
<protein>
    <recommendedName>
        <fullName evidence="8">ADAMTS cysteine-rich domain-containing protein</fullName>
    </recommendedName>
</protein>
<dbReference type="PROSITE" id="PS50092">
    <property type="entry name" value="TSP1"/>
    <property type="match status" value="3"/>
</dbReference>
<dbReference type="SMART" id="SM00209">
    <property type="entry name" value="TSP1"/>
    <property type="match status" value="3"/>
</dbReference>
<dbReference type="PANTHER" id="PTHR22906:SF43">
    <property type="entry name" value="PROPERDIN"/>
    <property type="match status" value="1"/>
</dbReference>
<dbReference type="SUPFAM" id="SSF82895">
    <property type="entry name" value="TSP-1 type 1 repeat"/>
    <property type="match status" value="3"/>
</dbReference>
<sequence length="291" mass="32067">MARKRSTKQDKEATTKEVPGSIVIYTEEKINIFKRDVELSVLLLEPHFFQFCHQKAVAIVNGGWTEFGAWGACSATCGGGKQERSRTCTNPPPSGDGAQCSGVAKEVRACNTDPCEAVSERLQMSENRLQFISVKLEKIREQGRLISLIVCSLRYISVDGGFSKWSEYSKCSRTCGKGKKTRSRECTNPPPSGNGLPCKGSYSQTVKCKVRSCKVDGGWSGFGHWCHCAKTCGGCIQFHTGTCTKPLPTNGGRDCIGRNKEIRDCIRDMKDVCRMGAKYTLYRNNLFGGLN</sequence>
<evidence type="ECO:0000256" key="2">
    <source>
        <dbReference type="ARBA" id="ARBA00022525"/>
    </source>
</evidence>